<dbReference type="EMBL" id="AEJF01000021">
    <property type="protein sequence ID" value="KLU27671.1"/>
    <property type="molecule type" value="Genomic_DNA"/>
</dbReference>
<comment type="caution">
    <text evidence="1">The sequence shown here is derived from an EMBL/GenBank/DDBJ whole genome shotgun (WGS) entry which is preliminary data.</text>
</comment>
<evidence type="ECO:0000313" key="2">
    <source>
        <dbReference type="Proteomes" id="UP000035963"/>
    </source>
</evidence>
<dbReference type="Pfam" id="PF13481">
    <property type="entry name" value="AAA_25"/>
    <property type="match status" value="1"/>
</dbReference>
<evidence type="ECO:0008006" key="3">
    <source>
        <dbReference type="Google" id="ProtNLM"/>
    </source>
</evidence>
<evidence type="ECO:0000313" key="1">
    <source>
        <dbReference type="EMBL" id="KLU27671.1"/>
    </source>
</evidence>
<dbReference type="InterPro" id="IPR027417">
    <property type="entry name" value="P-loop_NTPase"/>
</dbReference>
<accession>A0A0J1D4X5</accession>
<dbReference type="Gene3D" id="3.40.50.300">
    <property type="entry name" value="P-loop containing nucleotide triphosphate hydrolases"/>
    <property type="match status" value="1"/>
</dbReference>
<gene>
    <name evidence="1" type="ORF">EOS_03420</name>
</gene>
<reference evidence="1 2" key="1">
    <citation type="journal article" date="2015" name="Genome Announc.">
        <title>Draft Genome Sequence of Burkholderia sp. Strain PML1(12), an Ectomycorrhizosphere-Inhabiting Bacterium with Effective Mineral-Weathering Ability.</title>
        <authorList>
            <person name="Uroz S."/>
            <person name="Oger P."/>
        </authorList>
    </citation>
    <scope>NUCLEOTIDE SEQUENCE [LARGE SCALE GENOMIC DNA]</scope>
    <source>
        <strain evidence="2">PML1(12)</strain>
    </source>
</reference>
<sequence length="396" mass="43814">MLLRAVEANRDAEKYKYDRELVKRGHSVGESGPRELVMRNLSGVVMKAINWLWTGWIPQGYITIFAGETGAGKSSVLADITARVTTGAAWPGEPPEMLRAPARVLWLGSEDGIEELTVPRLLACNANLVNVSEIQGVTQRGQRNTFSMQDDIAEVSKVLKTSRDNGAPFAMLVIDPITSYLPGQKLRKVDLNDAGQLRTVLEPWLAIAQEHSLAIVCVTHFMKDESRKMLHRVLGSAAFVQTCRSLCAVIARPEEGMYAKTLMQVKVNLPEHPGGAWKFTTVKVEVGKDATNGKVITATRPNWEELDETLTPEAVVGGARGPVSQYSAGFGPWLKDFFRDVAGNMPKKVDDVRAAAIVNGKATDRWWADHSHKYLEKRNMRGVWYCRPKSAANETM</sequence>
<dbReference type="Proteomes" id="UP000035963">
    <property type="component" value="Unassembled WGS sequence"/>
</dbReference>
<protein>
    <recommendedName>
        <fullName evidence="3">AAA+ ATPase domain-containing protein</fullName>
    </recommendedName>
</protein>
<dbReference type="PATRIC" id="fig|908627.4.peg.766"/>
<dbReference type="SUPFAM" id="SSF52540">
    <property type="entry name" value="P-loop containing nucleoside triphosphate hydrolases"/>
    <property type="match status" value="1"/>
</dbReference>
<keyword evidence="2" id="KW-1185">Reference proteome</keyword>
<organism evidence="1 2">
    <name type="scientific">Caballeronia mineralivorans PML1(12)</name>
    <dbReference type="NCBI Taxonomy" id="908627"/>
    <lineage>
        <taxon>Bacteria</taxon>
        <taxon>Pseudomonadati</taxon>
        <taxon>Pseudomonadota</taxon>
        <taxon>Betaproteobacteria</taxon>
        <taxon>Burkholderiales</taxon>
        <taxon>Burkholderiaceae</taxon>
        <taxon>Caballeronia</taxon>
    </lineage>
</organism>
<proteinExistence type="predicted"/>
<dbReference type="AlphaFoldDB" id="A0A0J1D4X5"/>
<name>A0A0J1D4X5_9BURK</name>